<dbReference type="InterPro" id="IPR013210">
    <property type="entry name" value="LRR_N_plant-typ"/>
</dbReference>
<dbReference type="Gramene" id="TVU25257">
    <property type="protein sequence ID" value="TVU25257"/>
    <property type="gene ID" value="EJB05_27747"/>
</dbReference>
<dbReference type="Pfam" id="PF00560">
    <property type="entry name" value="LRR_1"/>
    <property type="match status" value="1"/>
</dbReference>
<accession>A0A5J9UPX8</accession>
<dbReference type="InterPro" id="IPR032675">
    <property type="entry name" value="LRR_dom_sf"/>
</dbReference>
<dbReference type="Gene3D" id="3.80.10.10">
    <property type="entry name" value="Ribonuclease Inhibitor"/>
    <property type="match status" value="1"/>
</dbReference>
<dbReference type="Proteomes" id="UP000324897">
    <property type="component" value="Chromosome 2"/>
</dbReference>
<dbReference type="EMBL" id="RWGY01000013">
    <property type="protein sequence ID" value="TVU25257.1"/>
    <property type="molecule type" value="Genomic_DNA"/>
</dbReference>
<comment type="caution">
    <text evidence="5">The sequence shown here is derived from an EMBL/GenBank/DDBJ whole genome shotgun (WGS) entry which is preliminary data.</text>
</comment>
<keyword evidence="2" id="KW-0732">Signal</keyword>
<keyword evidence="6" id="KW-1185">Reference proteome</keyword>
<organism evidence="5 6">
    <name type="scientific">Eragrostis curvula</name>
    <name type="common">weeping love grass</name>
    <dbReference type="NCBI Taxonomy" id="38414"/>
    <lineage>
        <taxon>Eukaryota</taxon>
        <taxon>Viridiplantae</taxon>
        <taxon>Streptophyta</taxon>
        <taxon>Embryophyta</taxon>
        <taxon>Tracheophyta</taxon>
        <taxon>Spermatophyta</taxon>
        <taxon>Magnoliopsida</taxon>
        <taxon>Liliopsida</taxon>
        <taxon>Poales</taxon>
        <taxon>Poaceae</taxon>
        <taxon>PACMAD clade</taxon>
        <taxon>Chloridoideae</taxon>
        <taxon>Eragrostideae</taxon>
        <taxon>Eragrostidinae</taxon>
        <taxon>Eragrostis</taxon>
    </lineage>
</organism>
<gene>
    <name evidence="5" type="ORF">EJB05_27747</name>
</gene>
<name>A0A5J9UPX8_9POAL</name>
<feature type="non-terminal residue" evidence="5">
    <location>
        <position position="216"/>
    </location>
</feature>
<dbReference type="AlphaFoldDB" id="A0A5J9UPX8"/>
<evidence type="ECO:0000256" key="3">
    <source>
        <dbReference type="ARBA" id="ARBA00022737"/>
    </source>
</evidence>
<dbReference type="SUPFAM" id="SSF52058">
    <property type="entry name" value="L domain-like"/>
    <property type="match status" value="1"/>
</dbReference>
<keyword evidence="1" id="KW-0433">Leucine-rich repeat</keyword>
<protein>
    <recommendedName>
        <fullName evidence="4">Leucine-rich repeat-containing N-terminal plant-type domain-containing protein</fullName>
    </recommendedName>
</protein>
<evidence type="ECO:0000256" key="2">
    <source>
        <dbReference type="ARBA" id="ARBA00022729"/>
    </source>
</evidence>
<dbReference type="Pfam" id="PF08263">
    <property type="entry name" value="LRRNT_2"/>
    <property type="match status" value="1"/>
</dbReference>
<proteinExistence type="predicted"/>
<evidence type="ECO:0000256" key="1">
    <source>
        <dbReference type="ARBA" id="ARBA00022614"/>
    </source>
</evidence>
<dbReference type="OrthoDB" id="406235at2759"/>
<evidence type="ECO:0000313" key="5">
    <source>
        <dbReference type="EMBL" id="TVU25257.1"/>
    </source>
</evidence>
<evidence type="ECO:0000313" key="6">
    <source>
        <dbReference type="Proteomes" id="UP000324897"/>
    </source>
</evidence>
<sequence>MSRHYGDILFMQRAAWQQPITALDSWDPTLVNPCTWEYVTCDNESHITRLYATISSSYYHDRFAYGFKECWYVRPSDSRELGDLKKLQLMEVFGNGLNGSIPTTLGKLSNLINLDLQDNLLSGTIPASLGAINTLKNMYTAFSAFSHKVAWEQPDRIDTHIFGKSDQPCELGTSEEFAEWTHSCLPRQYQDTTVSVNRNEKIDVEYVGRHRPRQNE</sequence>
<dbReference type="InterPro" id="IPR001611">
    <property type="entry name" value="Leu-rich_rpt"/>
</dbReference>
<feature type="non-terminal residue" evidence="5">
    <location>
        <position position="1"/>
    </location>
</feature>
<reference evidence="5 6" key="1">
    <citation type="journal article" date="2019" name="Sci. Rep.">
        <title>A high-quality genome of Eragrostis curvula grass provides insights into Poaceae evolution and supports new strategies to enhance forage quality.</title>
        <authorList>
            <person name="Carballo J."/>
            <person name="Santos B.A.C.M."/>
            <person name="Zappacosta D."/>
            <person name="Garbus I."/>
            <person name="Selva J.P."/>
            <person name="Gallo C.A."/>
            <person name="Diaz A."/>
            <person name="Albertini E."/>
            <person name="Caccamo M."/>
            <person name="Echenique V."/>
        </authorList>
    </citation>
    <scope>NUCLEOTIDE SEQUENCE [LARGE SCALE GENOMIC DNA]</scope>
    <source>
        <strain evidence="6">cv. Victoria</strain>
        <tissue evidence="5">Leaf</tissue>
    </source>
</reference>
<dbReference type="PANTHER" id="PTHR47988">
    <property type="entry name" value="SOMATIC EMBRYOGENESIS RECEPTOR KINASE 1"/>
    <property type="match status" value="1"/>
</dbReference>
<evidence type="ECO:0000259" key="4">
    <source>
        <dbReference type="Pfam" id="PF08263"/>
    </source>
</evidence>
<keyword evidence="3" id="KW-0677">Repeat</keyword>
<feature type="domain" description="Leucine-rich repeat-containing N-terminal plant-type" evidence="4">
    <location>
        <begin position="9"/>
        <end position="42"/>
    </location>
</feature>